<comment type="caution">
    <text evidence="1">The sequence shown here is derived from an EMBL/GenBank/DDBJ whole genome shotgun (WGS) entry which is preliminary data.</text>
</comment>
<accession>A0A7Y0BLE0</accession>
<sequence length="296" mass="31728">MKRLLERVTQPPIFVRNATAGVALLVLLAACMLVPGRFTSDLAIHRDGTFSFRYAGEIVLMPLALPQSTGAGGAAGLSREDTEERFVEETCTTPAGDTRACSASELAQQKARWSASRSKAKPGKQAEDARTRQMMAAMMGGLDPNDPRAAQEFAARLARQQGWTSVVSKSNGRFDVVYEVSGRLDHDFSFPLIERLPMVVPFVTVVRRKDGSVRIDAPAFTPSASNPQLQGLAAATAAKDTPVMLDGQFTLRTDGQVLANNTDEGPQSDPAGGQRLTWKVDGRTGAAPTALVRLAN</sequence>
<dbReference type="RefSeq" id="WP_169491616.1">
    <property type="nucleotide sequence ID" value="NZ_JABBGM010000001.1"/>
</dbReference>
<proteinExistence type="predicted"/>
<dbReference type="Proteomes" id="UP000583556">
    <property type="component" value="Unassembled WGS sequence"/>
</dbReference>
<evidence type="ECO:0000313" key="2">
    <source>
        <dbReference type="Proteomes" id="UP000583556"/>
    </source>
</evidence>
<dbReference type="PROSITE" id="PS51257">
    <property type="entry name" value="PROKAR_LIPOPROTEIN"/>
    <property type="match status" value="1"/>
</dbReference>
<gene>
    <name evidence="1" type="ORF">HHL27_01610</name>
</gene>
<dbReference type="EMBL" id="JABBGM010000001">
    <property type="protein sequence ID" value="NML92365.1"/>
    <property type="molecule type" value="Genomic_DNA"/>
</dbReference>
<reference evidence="1 2" key="1">
    <citation type="submission" date="2020-04" db="EMBL/GenBank/DDBJ databases">
        <title>Novosphingobium sp. TW-4 isolated from soil.</title>
        <authorList>
            <person name="Dahal R.H."/>
            <person name="Chaudhary D.K."/>
        </authorList>
    </citation>
    <scope>NUCLEOTIDE SEQUENCE [LARGE SCALE GENOMIC DNA]</scope>
    <source>
        <strain evidence="1 2">TW-4</strain>
    </source>
</reference>
<organism evidence="1 2">
    <name type="scientific">Novosphingobium olei</name>
    <dbReference type="NCBI Taxonomy" id="2728851"/>
    <lineage>
        <taxon>Bacteria</taxon>
        <taxon>Pseudomonadati</taxon>
        <taxon>Pseudomonadota</taxon>
        <taxon>Alphaproteobacteria</taxon>
        <taxon>Sphingomonadales</taxon>
        <taxon>Sphingomonadaceae</taxon>
        <taxon>Novosphingobium</taxon>
    </lineage>
</organism>
<evidence type="ECO:0000313" key="1">
    <source>
        <dbReference type="EMBL" id="NML92365.1"/>
    </source>
</evidence>
<keyword evidence="2" id="KW-1185">Reference proteome</keyword>
<protein>
    <submittedName>
        <fullName evidence="1">Uncharacterized protein</fullName>
    </submittedName>
</protein>
<name>A0A7Y0BLE0_9SPHN</name>
<dbReference type="AlphaFoldDB" id="A0A7Y0BLE0"/>